<evidence type="ECO:0000256" key="2">
    <source>
        <dbReference type="ARBA" id="ARBA00005320"/>
    </source>
</evidence>
<evidence type="ECO:0000256" key="6">
    <source>
        <dbReference type="ARBA" id="ARBA00023022"/>
    </source>
</evidence>
<evidence type="ECO:0000256" key="5">
    <source>
        <dbReference type="ARBA" id="ARBA00022729"/>
    </source>
</evidence>
<dbReference type="GO" id="GO:0042742">
    <property type="term" value="P:defense response to bacterium"/>
    <property type="evidence" value="ECO:0007669"/>
    <property type="project" value="UniProtKB-KW"/>
</dbReference>
<feature type="domain" description="Cathelicidin antimicrobial peptide C-terminal" evidence="9">
    <location>
        <begin position="140"/>
        <end position="165"/>
    </location>
</feature>
<gene>
    <name evidence="11" type="primary">Camp</name>
</gene>
<evidence type="ECO:0000256" key="1">
    <source>
        <dbReference type="ARBA" id="ARBA00004613"/>
    </source>
</evidence>
<dbReference type="PANTHER" id="PTHR10206:SF2">
    <property type="entry name" value="CATHELICIDIN ANTIMICROBIAL PEPTIDE"/>
    <property type="match status" value="1"/>
</dbReference>
<feature type="chain" id="PRO_5004229847" description="Cathelicidin antimicrobial peptide C-terminal domain-containing protein" evidence="8">
    <location>
        <begin position="28"/>
        <end position="185"/>
    </location>
</feature>
<feature type="signal peptide" evidence="8">
    <location>
        <begin position="1"/>
        <end position="27"/>
    </location>
</feature>
<reference evidence="10" key="8">
    <citation type="journal article" date="2005" name="Science">
        <title>Antisense Transcription in the Mammalian Transcriptome.</title>
        <authorList>
            <consortium name="RIKEN Genome Exploration Research Group and Genome Science Group (Genome Network Project Core Group) and the FANTOM Consortium"/>
        </authorList>
    </citation>
    <scope>NUCLEOTIDE SEQUENCE</scope>
    <source>
        <strain evidence="10">C57BL/6J</strain>
        <tissue evidence="10">Inner ear</tissue>
    </source>
</reference>
<evidence type="ECO:0000256" key="4">
    <source>
        <dbReference type="ARBA" id="ARBA00022529"/>
    </source>
</evidence>
<keyword evidence="3" id="KW-0964">Secreted</keyword>
<dbReference type="InterPro" id="IPR022746">
    <property type="entry name" value="Cathlecidin_C"/>
</dbReference>
<reference evidence="10" key="1">
    <citation type="journal article" date="1999" name="Methods Enzymol.">
        <title>High-efficiency full-length cDNA cloning.</title>
        <authorList>
            <person name="Carninci P."/>
            <person name="Hayashizaki Y."/>
        </authorList>
    </citation>
    <scope>NUCLEOTIDE SEQUENCE</scope>
    <source>
        <strain evidence="10">C57BL/6J</strain>
        <tissue evidence="10">Inner ear</tissue>
    </source>
</reference>
<comment type="similarity">
    <text evidence="2">Belongs to the cathelicidin family.</text>
</comment>
<name>Q3TZ97_MOUSE</name>
<evidence type="ECO:0000313" key="10">
    <source>
        <dbReference type="EMBL" id="BAE34312.1"/>
    </source>
</evidence>
<dbReference type="Pfam" id="PF12153">
    <property type="entry name" value="CAP18_C"/>
    <property type="match status" value="1"/>
</dbReference>
<reference evidence="10" key="7">
    <citation type="journal article" date="2005" name="Science">
        <title>The Transcriptional Landscape of the Mammalian Genome.</title>
        <authorList>
            <consortium name="The FANTOM Consortium"/>
            <consortium name="Riken Genome Exploration Research Group and Genome Science Group (Genome Network Project Core Group)"/>
        </authorList>
    </citation>
    <scope>NUCLEOTIDE SEQUENCE</scope>
    <source>
        <strain evidence="10">C57BL/6J</strain>
        <tissue evidence="10">Inner ear</tissue>
    </source>
</reference>
<reference evidence="10" key="2">
    <citation type="journal article" date="2000" name="Genome Res.">
        <title>Normalization and subtraction of cap-trapper-selected cDNAs to prepare full-length cDNA libraries for rapid discovery of new genes.</title>
        <authorList>
            <person name="Carninci P."/>
            <person name="Shibata Y."/>
            <person name="Hayatsu N."/>
            <person name="Sugahara Y."/>
            <person name="Shibata K."/>
            <person name="Itoh M."/>
            <person name="Konno H."/>
            <person name="Okazaki Y."/>
            <person name="Muramatsu M."/>
            <person name="Hayashizaki Y."/>
        </authorList>
    </citation>
    <scope>NUCLEOTIDE SEQUENCE</scope>
    <source>
        <strain evidence="10">C57BL/6J</strain>
        <tissue evidence="10">Inner ear</tissue>
    </source>
</reference>
<dbReference type="Gene3D" id="3.10.450.10">
    <property type="match status" value="1"/>
</dbReference>
<evidence type="ECO:0000313" key="11">
    <source>
        <dbReference type="MGI" id="MGI:108443"/>
    </source>
</evidence>
<keyword evidence="5 8" id="KW-0732">Signal</keyword>
<evidence type="ECO:0000256" key="3">
    <source>
        <dbReference type="ARBA" id="ARBA00022525"/>
    </source>
</evidence>
<evidence type="ECO:0000256" key="7">
    <source>
        <dbReference type="ARBA" id="ARBA00023157"/>
    </source>
</evidence>
<dbReference type="PANTHER" id="PTHR10206">
    <property type="entry name" value="CATHELICIDIN"/>
    <property type="match status" value="1"/>
</dbReference>
<protein>
    <recommendedName>
        <fullName evidence="9">Cathelicidin antimicrobial peptide C-terminal domain-containing protein</fullName>
    </recommendedName>
</protein>
<keyword evidence="4" id="KW-0929">Antimicrobial</keyword>
<reference evidence="10" key="5">
    <citation type="journal article" date="2002" name="Nature">
        <title>Analysis of the mouse transcriptome based on functional annotation of 60,770 full-length cDNAs.</title>
        <authorList>
            <consortium name="The FANTOM Consortium and the RIKEN Genome Exploration Research Group Phase I and II Team"/>
        </authorList>
    </citation>
    <scope>NUCLEOTIDE SEQUENCE</scope>
    <source>
        <strain evidence="10">C57BL/6J</strain>
        <tissue evidence="10">Inner ear</tissue>
    </source>
</reference>
<dbReference type="AlphaFoldDB" id="Q3TZ97"/>
<reference evidence="10" key="3">
    <citation type="journal article" date="2000" name="Genome Res.">
        <title>RIKEN integrated sequence analysis (RISA) system--384-format sequencing pipeline with 384 multicapillary sequencer.</title>
        <authorList>
            <person name="Shibata K."/>
            <person name="Itoh M."/>
            <person name="Aizawa K."/>
            <person name="Nagaoka S."/>
            <person name="Sasaki N."/>
            <person name="Carninci P."/>
            <person name="Konno H."/>
            <person name="Akiyama J."/>
            <person name="Nishi K."/>
            <person name="Kitsunai T."/>
            <person name="Tashiro H."/>
            <person name="Itoh M."/>
            <person name="Sumi N."/>
            <person name="Ishii Y."/>
            <person name="Nakamura S."/>
            <person name="Hazama M."/>
            <person name="Nishine T."/>
            <person name="Harada A."/>
            <person name="Yamamoto R."/>
            <person name="Matsumoto H."/>
            <person name="Sakaguchi S."/>
            <person name="Ikegami T."/>
            <person name="Kashiwagi K."/>
            <person name="Fujiwake S."/>
            <person name="Inoue K."/>
            <person name="Togawa Y."/>
            <person name="Izawa M."/>
            <person name="Ohara E."/>
            <person name="Watahiki M."/>
            <person name="Yoneda Y."/>
            <person name="Ishikawa T."/>
            <person name="Ozawa K."/>
            <person name="Tanaka T."/>
            <person name="Matsuura S."/>
            <person name="Kawai J."/>
            <person name="Okazaki Y."/>
            <person name="Muramatsu M."/>
            <person name="Inoue Y."/>
            <person name="Kira A."/>
            <person name="Hayashizaki Y."/>
        </authorList>
    </citation>
    <scope>NUCLEOTIDE SEQUENCE</scope>
    <source>
        <strain evidence="10">C57BL/6J</strain>
        <tissue evidence="10">Inner ear</tissue>
    </source>
</reference>
<dbReference type="Pfam" id="PF00666">
    <property type="entry name" value="Cathelicidins"/>
    <property type="match status" value="1"/>
</dbReference>
<dbReference type="PROSITE" id="PS00947">
    <property type="entry name" value="CATHELICIDINS_2"/>
    <property type="match status" value="1"/>
</dbReference>
<reference evidence="10" key="6">
    <citation type="submission" date="2004-03" db="EMBL/GenBank/DDBJ databases">
        <authorList>
            <person name="Arakawa T."/>
            <person name="Carninci P."/>
            <person name="Fukuda S."/>
            <person name="Hashizume W."/>
            <person name="Hayashida K."/>
            <person name="Hori F."/>
            <person name="Iida J."/>
            <person name="Imamura K."/>
            <person name="Imotani K."/>
            <person name="Itoh M."/>
            <person name="Kanagawa S."/>
            <person name="Kawai J."/>
            <person name="Kojima M."/>
            <person name="Konno H."/>
            <person name="Murata M."/>
            <person name="Nakamura M."/>
            <person name="Ninomiya N."/>
            <person name="Nishiyori H."/>
            <person name="Nomura K."/>
            <person name="Ohno M."/>
            <person name="Sakazume N."/>
            <person name="Sano H."/>
            <person name="Sasaki D."/>
            <person name="Shibata K."/>
            <person name="Shiraki T."/>
            <person name="Tagami M."/>
            <person name="Tagami Y."/>
            <person name="Waki K."/>
            <person name="Watahiki A."/>
            <person name="Muramatsu M."/>
            <person name="Hayashizaki Y."/>
        </authorList>
    </citation>
    <scope>NUCLEOTIDE SEQUENCE</scope>
    <source>
        <strain evidence="10">C57BL/6J</strain>
        <tissue evidence="10">Inner ear</tissue>
    </source>
</reference>
<evidence type="ECO:0000259" key="9">
    <source>
        <dbReference type="Pfam" id="PF12153"/>
    </source>
</evidence>
<keyword evidence="7" id="KW-1015">Disulfide bond</keyword>
<dbReference type="InterPro" id="IPR018216">
    <property type="entry name" value="Cathelicidin_CS"/>
</dbReference>
<dbReference type="FunFam" id="3.10.450.10:FF:000003">
    <property type="entry name" value="Cathelicidin antimicrobial peptide"/>
    <property type="match status" value="1"/>
</dbReference>
<dbReference type="GO" id="GO:0005576">
    <property type="term" value="C:extracellular region"/>
    <property type="evidence" value="ECO:0007669"/>
    <property type="project" value="UniProtKB-SubCell"/>
</dbReference>
<proteinExistence type="evidence at transcript level"/>
<sequence length="185" mass="20750">MQFQRDVPSLWLWRSLSLLLLLGLGFSQTPSYRDAVLRAVDDFNQQSLDTNLYRLLDLDPEPQGDEDPDTPKSVRFRVKETVCGKAERQLPEQCAFKEQGVVKQCMGAVTLNPAADSFDISCNEPGAQPFRFKKISRLAGLLRKGGEKIGEKLKKIGQKIKNFFSETCTSARVVGLPWPVSGFLK</sequence>
<comment type="subcellular location">
    <subcellularLocation>
        <location evidence="1">Secreted</location>
    </subcellularLocation>
</comment>
<evidence type="ECO:0000256" key="8">
    <source>
        <dbReference type="SAM" id="SignalP"/>
    </source>
</evidence>
<reference evidence="10" key="4">
    <citation type="journal article" date="2001" name="Nature">
        <title>Functional annotation of a full-length mouse cDNA collection.</title>
        <authorList>
            <consortium name="The RIKEN Genome Exploration Research Group Phase II Team and the FANTOM Consortium"/>
        </authorList>
    </citation>
    <scope>NUCLEOTIDE SEQUENCE</scope>
    <source>
        <strain evidence="10">C57BL/6J</strain>
        <tissue evidence="10">Inner ear</tissue>
    </source>
</reference>
<dbReference type="EMBL" id="AK158005">
    <property type="protein sequence ID" value="BAE34312.1"/>
    <property type="molecule type" value="mRNA"/>
</dbReference>
<dbReference type="PROSITE" id="PS00946">
    <property type="entry name" value="CATHELICIDINS_1"/>
    <property type="match status" value="1"/>
</dbReference>
<dbReference type="MGI" id="MGI:108443">
    <property type="gene designation" value="Camp"/>
</dbReference>
<dbReference type="InterPro" id="IPR046350">
    <property type="entry name" value="Cystatin_sf"/>
</dbReference>
<dbReference type="AGR" id="MGI:108443"/>
<keyword evidence="6" id="KW-0044">Antibiotic</keyword>
<dbReference type="SUPFAM" id="SSF54403">
    <property type="entry name" value="Cystatin/monellin"/>
    <property type="match status" value="1"/>
</dbReference>
<dbReference type="InterPro" id="IPR001894">
    <property type="entry name" value="Cathelicidin-like"/>
</dbReference>
<accession>Q3TZ97</accession>
<dbReference type="PhylomeDB" id="Q3TZ97"/>
<organism evidence="10">
    <name type="scientific">Mus musculus</name>
    <name type="common">Mouse</name>
    <dbReference type="NCBI Taxonomy" id="10090"/>
    <lineage>
        <taxon>Eukaryota</taxon>
        <taxon>Metazoa</taxon>
        <taxon>Chordata</taxon>
        <taxon>Craniata</taxon>
        <taxon>Vertebrata</taxon>
        <taxon>Euteleostomi</taxon>
        <taxon>Mammalia</taxon>
        <taxon>Eutheria</taxon>
        <taxon>Euarchontoglires</taxon>
        <taxon>Glires</taxon>
        <taxon>Rodentia</taxon>
        <taxon>Myomorpha</taxon>
        <taxon>Muroidea</taxon>
        <taxon>Muridae</taxon>
        <taxon>Murinae</taxon>
        <taxon>Mus</taxon>
        <taxon>Mus</taxon>
    </lineage>
</organism>